<dbReference type="AlphaFoldDB" id="A0A8H2K8F3"/>
<protein>
    <submittedName>
        <fullName evidence="1">Uncharacterized protein</fullName>
    </submittedName>
</protein>
<comment type="caution">
    <text evidence="1">The sequence shown here is derived from an EMBL/GenBank/DDBJ whole genome shotgun (WGS) entry which is preliminary data.</text>
</comment>
<evidence type="ECO:0000313" key="1">
    <source>
        <dbReference type="EMBL" id="TQO21080.1"/>
    </source>
</evidence>
<dbReference type="EMBL" id="VFRA01000001">
    <property type="protein sequence ID" value="TQO21080.1"/>
    <property type="molecule type" value="Genomic_DNA"/>
</dbReference>
<accession>A0A8H2K8F3</accession>
<reference evidence="1 2" key="1">
    <citation type="submission" date="2019-06" db="EMBL/GenBank/DDBJ databases">
        <title>Sequencing the genomes of 1000 actinobacteria strains.</title>
        <authorList>
            <person name="Klenk H.-P."/>
        </authorList>
    </citation>
    <scope>NUCLEOTIDE SEQUENCE [LARGE SCALE GENOMIC DNA]</scope>
    <source>
        <strain evidence="1 2">DSM 21947</strain>
    </source>
</reference>
<sequence length="185" mass="20256">MLLAGEAAHRAFVMNPDDSNELPVRPSERQLPPLYWIEGRLTGGEIFTAGNPDLLLAALIPGYTISYGDVGEANRQQRADRVHALFGIAALAQNSVITKLKRTGEFRRLPGAVQAELLRDKTEAPGPVVEVWASAWPLLLLNDSVTPARLRRRKHPSVTVLNGRTDMTFLSSLKSVGLIKAWGVI</sequence>
<proteinExistence type="predicted"/>
<dbReference type="Proteomes" id="UP000316560">
    <property type="component" value="Unassembled WGS sequence"/>
</dbReference>
<keyword evidence="2" id="KW-1185">Reference proteome</keyword>
<evidence type="ECO:0000313" key="2">
    <source>
        <dbReference type="Proteomes" id="UP000316560"/>
    </source>
</evidence>
<name>A0A8H2K8F3_9MICO</name>
<organism evidence="1 2">
    <name type="scientific">Rhodoglobus vestalii</name>
    <dbReference type="NCBI Taxonomy" id="193384"/>
    <lineage>
        <taxon>Bacteria</taxon>
        <taxon>Bacillati</taxon>
        <taxon>Actinomycetota</taxon>
        <taxon>Actinomycetes</taxon>
        <taxon>Micrococcales</taxon>
        <taxon>Microbacteriaceae</taxon>
        <taxon>Rhodoglobus</taxon>
    </lineage>
</organism>
<gene>
    <name evidence="1" type="ORF">FB472_2749</name>
</gene>